<dbReference type="PANTHER" id="PTHR31604:SF28">
    <property type="entry name" value="PROTEIN SHI RELATED SEQUENCE 6"/>
    <property type="match status" value="1"/>
</dbReference>
<dbReference type="InterPro" id="IPR007818">
    <property type="entry name" value="SHI"/>
</dbReference>
<proteinExistence type="inferred from homology"/>
<evidence type="ECO:0000256" key="8">
    <source>
        <dbReference type="ARBA" id="ARBA00023159"/>
    </source>
</evidence>
<feature type="compositionally biased region" description="Basic and acidic residues" evidence="11">
    <location>
        <begin position="125"/>
        <end position="134"/>
    </location>
</feature>
<dbReference type="NCBIfam" id="TIGR01623">
    <property type="entry name" value="put_zinc_LRP1"/>
    <property type="match status" value="1"/>
</dbReference>
<feature type="region of interest" description="Disordered" evidence="11">
    <location>
        <begin position="210"/>
        <end position="260"/>
    </location>
</feature>
<evidence type="ECO:0000256" key="1">
    <source>
        <dbReference type="ARBA" id="ARBA00004123"/>
    </source>
</evidence>
<dbReference type="GO" id="GO:0009851">
    <property type="term" value="P:auxin biosynthetic process"/>
    <property type="evidence" value="ECO:0007669"/>
    <property type="project" value="UniProtKB-KW"/>
</dbReference>
<comment type="caution">
    <text evidence="12">The sequence shown here is derived from an EMBL/GenBank/DDBJ whole genome shotgun (WGS) entry which is preliminary data.</text>
</comment>
<evidence type="ECO:0000256" key="7">
    <source>
        <dbReference type="ARBA" id="ARBA00023125"/>
    </source>
</evidence>
<reference evidence="12 13" key="1">
    <citation type="submission" date="2024-11" db="EMBL/GenBank/DDBJ databases">
        <title>Chromosome-level genome assembly of Eucalyptus globulus Labill. provides insights into its genome evolution.</title>
        <authorList>
            <person name="Li X."/>
        </authorList>
    </citation>
    <scope>NUCLEOTIDE SEQUENCE [LARGE SCALE GENOMIC DNA]</scope>
    <source>
        <strain evidence="12">CL2024</strain>
        <tissue evidence="12">Fresh tender leaves</tissue>
    </source>
</reference>
<comment type="similarity">
    <text evidence="2">Belongs to the SHI protein family.</text>
</comment>
<dbReference type="Pfam" id="PF05142">
    <property type="entry name" value="DUF702"/>
    <property type="match status" value="1"/>
</dbReference>
<feature type="compositionally biased region" description="Gly residues" evidence="11">
    <location>
        <begin position="210"/>
        <end position="221"/>
    </location>
</feature>
<keyword evidence="4" id="KW-0479">Metal-binding</keyword>
<keyword evidence="6" id="KW-0073">Auxin biosynthesis</keyword>
<keyword evidence="5" id="KW-0862">Zinc</keyword>
<dbReference type="NCBIfam" id="TIGR01624">
    <property type="entry name" value="LRP1_Cterm"/>
    <property type="match status" value="1"/>
</dbReference>
<dbReference type="InterPro" id="IPR006510">
    <property type="entry name" value="Znf_LRP1"/>
</dbReference>
<keyword evidence="3" id="KW-0217">Developmental protein</keyword>
<dbReference type="EMBL" id="JBJKBG010000007">
    <property type="protein sequence ID" value="KAL3732583.1"/>
    <property type="molecule type" value="Genomic_DNA"/>
</dbReference>
<dbReference type="InterPro" id="IPR006511">
    <property type="entry name" value="SHI_C"/>
</dbReference>
<dbReference type="Proteomes" id="UP001634007">
    <property type="component" value="Unassembled WGS sequence"/>
</dbReference>
<gene>
    <name evidence="12" type="ORF">ACJRO7_029260</name>
</gene>
<keyword evidence="7" id="KW-0238">DNA-binding</keyword>
<evidence type="ECO:0000313" key="12">
    <source>
        <dbReference type="EMBL" id="KAL3732583.1"/>
    </source>
</evidence>
<evidence type="ECO:0000256" key="6">
    <source>
        <dbReference type="ARBA" id="ARBA00023070"/>
    </source>
</evidence>
<dbReference type="AlphaFoldDB" id="A0ABD3JYU3"/>
<sequence length="369" mass="38801">MAATHHFNYASADHINMLGLRDVVFIGPPSSLHHQQPQQPPSVSDHHPHHPNFHLPSSTALGVGVSIFPLLTAAPYNVVEDCGNPNANNNNNNNSEANGTANFWRRCEVQSSFSKKDALGVGEGESNKGEKPEEIGGLSSSNLRVCKDCGNRAKKECSYRRCRTCCKSRGYDCSTHVRSTWVPAARRRERQVAMMGIGYGGGGGGGGGGEGGAAGGGGGSSGSSSGVKRPKLVDGSSNHGATNASSTSNATTPRSFDTSSCHHQDASFKQSLPGQVRAPAVFRCIRVTAISDNAAEFAYQATVSISGHVFRGFLYDQGLDEKNAFPCISELRFGGVASTRNGDSSPIVDPSSAYAASGCRRLLEVPGDE</sequence>
<feature type="region of interest" description="Disordered" evidence="11">
    <location>
        <begin position="118"/>
        <end position="137"/>
    </location>
</feature>
<comment type="subcellular location">
    <subcellularLocation>
        <location evidence="1">Nucleus</location>
    </subcellularLocation>
</comment>
<evidence type="ECO:0000256" key="5">
    <source>
        <dbReference type="ARBA" id="ARBA00022833"/>
    </source>
</evidence>
<evidence type="ECO:0000256" key="2">
    <source>
        <dbReference type="ARBA" id="ARBA00006911"/>
    </source>
</evidence>
<keyword evidence="13" id="KW-1185">Reference proteome</keyword>
<accession>A0ABD3JYU3</accession>
<evidence type="ECO:0000256" key="11">
    <source>
        <dbReference type="SAM" id="MobiDB-lite"/>
    </source>
</evidence>
<keyword evidence="10" id="KW-0927">Auxin signaling pathway</keyword>
<keyword evidence="8" id="KW-0010">Activator</keyword>
<evidence type="ECO:0000313" key="13">
    <source>
        <dbReference type="Proteomes" id="UP001634007"/>
    </source>
</evidence>
<dbReference type="GO" id="GO:0009734">
    <property type="term" value="P:auxin-activated signaling pathway"/>
    <property type="evidence" value="ECO:0007669"/>
    <property type="project" value="UniProtKB-KW"/>
</dbReference>
<name>A0ABD3JYU3_EUCGL</name>
<dbReference type="GO" id="GO:0003677">
    <property type="term" value="F:DNA binding"/>
    <property type="evidence" value="ECO:0007669"/>
    <property type="project" value="UniProtKB-KW"/>
</dbReference>
<keyword evidence="9" id="KW-0539">Nucleus</keyword>
<dbReference type="GO" id="GO:0005634">
    <property type="term" value="C:nucleus"/>
    <property type="evidence" value="ECO:0007669"/>
    <property type="project" value="UniProtKB-SubCell"/>
</dbReference>
<dbReference type="PANTHER" id="PTHR31604">
    <property type="entry name" value="PROTEIN LATERAL ROOT PRIMORDIUM 1"/>
    <property type="match status" value="1"/>
</dbReference>
<feature type="region of interest" description="Disordered" evidence="11">
    <location>
        <begin position="29"/>
        <end position="56"/>
    </location>
</feature>
<evidence type="ECO:0000256" key="3">
    <source>
        <dbReference type="ARBA" id="ARBA00022473"/>
    </source>
</evidence>
<evidence type="ECO:0000256" key="9">
    <source>
        <dbReference type="ARBA" id="ARBA00023242"/>
    </source>
</evidence>
<evidence type="ECO:0000256" key="10">
    <source>
        <dbReference type="ARBA" id="ARBA00023294"/>
    </source>
</evidence>
<organism evidence="12 13">
    <name type="scientific">Eucalyptus globulus</name>
    <name type="common">Tasmanian blue gum</name>
    <dbReference type="NCBI Taxonomy" id="34317"/>
    <lineage>
        <taxon>Eukaryota</taxon>
        <taxon>Viridiplantae</taxon>
        <taxon>Streptophyta</taxon>
        <taxon>Embryophyta</taxon>
        <taxon>Tracheophyta</taxon>
        <taxon>Spermatophyta</taxon>
        <taxon>Magnoliopsida</taxon>
        <taxon>eudicotyledons</taxon>
        <taxon>Gunneridae</taxon>
        <taxon>Pentapetalae</taxon>
        <taxon>rosids</taxon>
        <taxon>malvids</taxon>
        <taxon>Myrtales</taxon>
        <taxon>Myrtaceae</taxon>
        <taxon>Myrtoideae</taxon>
        <taxon>Eucalypteae</taxon>
        <taxon>Eucalyptus</taxon>
    </lineage>
</organism>
<protein>
    <submittedName>
        <fullName evidence="12">Uncharacterized protein</fullName>
    </submittedName>
</protein>
<feature type="compositionally biased region" description="Low complexity" evidence="11">
    <location>
        <begin position="235"/>
        <end position="252"/>
    </location>
</feature>
<feature type="compositionally biased region" description="Low complexity" evidence="11">
    <location>
        <begin position="29"/>
        <end position="43"/>
    </location>
</feature>
<dbReference type="GO" id="GO:0046872">
    <property type="term" value="F:metal ion binding"/>
    <property type="evidence" value="ECO:0007669"/>
    <property type="project" value="UniProtKB-KW"/>
</dbReference>
<evidence type="ECO:0000256" key="4">
    <source>
        <dbReference type="ARBA" id="ARBA00022723"/>
    </source>
</evidence>